<feature type="domain" description="BPTI/Kunitz inhibitor" evidence="2">
    <location>
        <begin position="19"/>
        <end position="69"/>
    </location>
</feature>
<evidence type="ECO:0000313" key="4">
    <source>
        <dbReference type="Proteomes" id="UP000822476"/>
    </source>
</evidence>
<evidence type="ECO:0000259" key="2">
    <source>
        <dbReference type="PROSITE" id="PS50279"/>
    </source>
</evidence>
<comment type="caution">
    <text evidence="3">The sequence shown here is derived from an EMBL/GenBank/DDBJ whole genome shotgun (WGS) entry which is preliminary data.</text>
</comment>
<keyword evidence="1" id="KW-1015">Disulfide bond</keyword>
<dbReference type="InterPro" id="IPR020901">
    <property type="entry name" value="Prtase_inh_Kunz-CS"/>
</dbReference>
<dbReference type="InterPro" id="IPR050098">
    <property type="entry name" value="TFPI/VKTCI-like"/>
</dbReference>
<dbReference type="PANTHER" id="PTHR10083">
    <property type="entry name" value="KUNITZ-TYPE PROTEASE INHIBITOR-RELATED"/>
    <property type="match status" value="1"/>
</dbReference>
<dbReference type="OrthoDB" id="4473401at2759"/>
<protein>
    <recommendedName>
        <fullName evidence="2">BPTI/Kunitz inhibitor domain-containing protein</fullName>
    </recommendedName>
</protein>
<dbReference type="AlphaFoldDB" id="A0A8S9YVQ6"/>
<name>A0A8S9YVQ6_9TREM</name>
<proteinExistence type="predicted"/>
<organism evidence="3 4">
    <name type="scientific">Paragonimus skrjabini miyazakii</name>
    <dbReference type="NCBI Taxonomy" id="59628"/>
    <lineage>
        <taxon>Eukaryota</taxon>
        <taxon>Metazoa</taxon>
        <taxon>Spiralia</taxon>
        <taxon>Lophotrochozoa</taxon>
        <taxon>Platyhelminthes</taxon>
        <taxon>Trematoda</taxon>
        <taxon>Digenea</taxon>
        <taxon>Plagiorchiida</taxon>
        <taxon>Troglotremata</taxon>
        <taxon>Troglotrematidae</taxon>
        <taxon>Paragonimus</taxon>
    </lineage>
</organism>
<dbReference type="SUPFAM" id="SSF57362">
    <property type="entry name" value="BPTI-like"/>
    <property type="match status" value="1"/>
</dbReference>
<evidence type="ECO:0000313" key="3">
    <source>
        <dbReference type="EMBL" id="KAF7254987.1"/>
    </source>
</evidence>
<reference evidence="3" key="1">
    <citation type="submission" date="2019-07" db="EMBL/GenBank/DDBJ databases">
        <title>Annotation for the trematode Paragonimus miyazaki's.</title>
        <authorList>
            <person name="Choi Y.-J."/>
        </authorList>
    </citation>
    <scope>NUCLEOTIDE SEQUENCE</scope>
    <source>
        <strain evidence="3">Japan</strain>
    </source>
</reference>
<dbReference type="InterPro" id="IPR002223">
    <property type="entry name" value="Kunitz_BPTI"/>
</dbReference>
<dbReference type="PRINTS" id="PR00759">
    <property type="entry name" value="BASICPTASE"/>
</dbReference>
<sequence length="73" mass="8199">YPLPTLPPPPPPPPPPARCSNPINRGCCSDKIAKYAFVIETKECQLFYYTGCGGNGNRFDTLQECTDFCRRKF</sequence>
<dbReference type="FunFam" id="4.10.410.10:FF:000020">
    <property type="entry name" value="Collagen, type VI, alpha 3"/>
    <property type="match status" value="1"/>
</dbReference>
<dbReference type="Proteomes" id="UP000822476">
    <property type="component" value="Unassembled WGS sequence"/>
</dbReference>
<gene>
    <name evidence="3" type="ORF">EG68_08548</name>
</gene>
<dbReference type="GO" id="GO:0004867">
    <property type="term" value="F:serine-type endopeptidase inhibitor activity"/>
    <property type="evidence" value="ECO:0007669"/>
    <property type="project" value="InterPro"/>
</dbReference>
<accession>A0A8S9YVQ6</accession>
<dbReference type="Pfam" id="PF00014">
    <property type="entry name" value="Kunitz_BPTI"/>
    <property type="match status" value="1"/>
</dbReference>
<dbReference type="GO" id="GO:0005615">
    <property type="term" value="C:extracellular space"/>
    <property type="evidence" value="ECO:0007669"/>
    <property type="project" value="TreeGrafter"/>
</dbReference>
<feature type="non-terminal residue" evidence="3">
    <location>
        <position position="1"/>
    </location>
</feature>
<dbReference type="SMART" id="SM00131">
    <property type="entry name" value="KU"/>
    <property type="match status" value="1"/>
</dbReference>
<dbReference type="EMBL" id="JTDE01004430">
    <property type="protein sequence ID" value="KAF7254987.1"/>
    <property type="molecule type" value="Genomic_DNA"/>
</dbReference>
<dbReference type="PANTHER" id="PTHR10083:SF374">
    <property type="entry name" value="BPTI_KUNITZ INHIBITOR DOMAIN-CONTAINING PROTEIN"/>
    <property type="match status" value="1"/>
</dbReference>
<keyword evidence="4" id="KW-1185">Reference proteome</keyword>
<dbReference type="CDD" id="cd00109">
    <property type="entry name" value="Kunitz-type"/>
    <property type="match status" value="1"/>
</dbReference>
<dbReference type="PROSITE" id="PS00280">
    <property type="entry name" value="BPTI_KUNITZ_1"/>
    <property type="match status" value="1"/>
</dbReference>
<dbReference type="PROSITE" id="PS50279">
    <property type="entry name" value="BPTI_KUNITZ_2"/>
    <property type="match status" value="1"/>
</dbReference>
<dbReference type="Gene3D" id="4.10.410.10">
    <property type="entry name" value="Pancreatic trypsin inhibitor Kunitz domain"/>
    <property type="match status" value="1"/>
</dbReference>
<evidence type="ECO:0000256" key="1">
    <source>
        <dbReference type="ARBA" id="ARBA00023157"/>
    </source>
</evidence>
<dbReference type="InterPro" id="IPR036880">
    <property type="entry name" value="Kunitz_BPTI_sf"/>
</dbReference>